<dbReference type="InterPro" id="IPR018378">
    <property type="entry name" value="C-type_lectin_CS"/>
</dbReference>
<evidence type="ECO:0000313" key="4">
    <source>
        <dbReference type="Proteomes" id="UP000314980"/>
    </source>
</evidence>
<dbReference type="GeneTree" id="ENSGT00940000162818"/>
<feature type="domain" description="C-type lectin" evidence="2">
    <location>
        <begin position="59"/>
        <end position="224"/>
    </location>
</feature>
<organism evidence="3 4">
    <name type="scientific">Lates calcarifer</name>
    <name type="common">Barramundi</name>
    <name type="synonym">Holocentrus calcarifer</name>
    <dbReference type="NCBI Taxonomy" id="8187"/>
    <lineage>
        <taxon>Eukaryota</taxon>
        <taxon>Metazoa</taxon>
        <taxon>Chordata</taxon>
        <taxon>Craniata</taxon>
        <taxon>Vertebrata</taxon>
        <taxon>Euteleostomi</taxon>
        <taxon>Actinopterygii</taxon>
        <taxon>Neopterygii</taxon>
        <taxon>Teleostei</taxon>
        <taxon>Neoteleostei</taxon>
        <taxon>Acanthomorphata</taxon>
        <taxon>Carangaria</taxon>
        <taxon>Carangaria incertae sedis</taxon>
        <taxon>Centropomidae</taxon>
        <taxon>Lates</taxon>
    </lineage>
</organism>
<reference evidence="3" key="3">
    <citation type="submission" date="2025-09" db="UniProtKB">
        <authorList>
            <consortium name="Ensembl"/>
        </authorList>
    </citation>
    <scope>IDENTIFICATION</scope>
</reference>
<name>A0A4W6DNZ5_LATCA</name>
<protein>
    <recommendedName>
        <fullName evidence="2">C-type lectin domain-containing protein</fullName>
    </recommendedName>
</protein>
<dbReference type="SUPFAM" id="SSF56436">
    <property type="entry name" value="C-type lectin-like"/>
    <property type="match status" value="2"/>
</dbReference>
<dbReference type="InterPro" id="IPR016186">
    <property type="entry name" value="C-type_lectin-like/link_sf"/>
</dbReference>
<evidence type="ECO:0000259" key="2">
    <source>
        <dbReference type="PROSITE" id="PS50041"/>
    </source>
</evidence>
<dbReference type="PROSITE" id="PS50041">
    <property type="entry name" value="C_TYPE_LECTIN_2"/>
    <property type="match status" value="1"/>
</dbReference>
<accession>A0A4W6DNZ5</accession>
<dbReference type="PROSITE" id="PS00615">
    <property type="entry name" value="C_TYPE_LECTIN_1"/>
    <property type="match status" value="1"/>
</dbReference>
<dbReference type="AlphaFoldDB" id="A0A4W6DNZ5"/>
<keyword evidence="4" id="KW-1185">Reference proteome</keyword>
<dbReference type="InterPro" id="IPR001304">
    <property type="entry name" value="C-type_lectin-like"/>
</dbReference>
<dbReference type="Gene3D" id="3.10.100.10">
    <property type="entry name" value="Mannose-Binding Protein A, subunit A"/>
    <property type="match status" value="2"/>
</dbReference>
<dbReference type="Proteomes" id="UP000314980">
    <property type="component" value="Unassembled WGS sequence"/>
</dbReference>
<sequence>MIQQHRKAPSYSKDLDRDSDTNMMLLLFLFGLTLAAASPSDEREVKLQRGNCPMFWFSFNGRCYKYVSTRLTWADAELYCVSQRANLVSIHSLQEQNFVKNLIKNFDHAEGRTWIGLSDTQKELYCVSQRANLVSIHSLEEQNFVKTLIKTFDTAEKQTWIGLSDIHKEGTWMWSDGCTVNFVLWNPGEPNNVGENEHCTHNYLGTDVKWNDINCSHTFNFVCASRTVCP</sequence>
<dbReference type="Pfam" id="PF00059">
    <property type="entry name" value="Lectin_C"/>
    <property type="match status" value="2"/>
</dbReference>
<evidence type="ECO:0000313" key="3">
    <source>
        <dbReference type="Ensembl" id="ENSLCAP00010026499.1"/>
    </source>
</evidence>
<dbReference type="InterPro" id="IPR016187">
    <property type="entry name" value="CTDL_fold"/>
</dbReference>
<dbReference type="InParanoid" id="A0A4W6DNZ5"/>
<dbReference type="InterPro" id="IPR050111">
    <property type="entry name" value="C-type_lectin/snaclec_domain"/>
</dbReference>
<evidence type="ECO:0000256" key="1">
    <source>
        <dbReference type="ARBA" id="ARBA00023157"/>
    </source>
</evidence>
<dbReference type="Ensembl" id="ENSLCAT00010027064.1">
    <property type="protein sequence ID" value="ENSLCAP00010026499.1"/>
    <property type="gene ID" value="ENSLCAG00010012400.1"/>
</dbReference>
<reference evidence="3" key="2">
    <citation type="submission" date="2025-08" db="UniProtKB">
        <authorList>
            <consortium name="Ensembl"/>
        </authorList>
    </citation>
    <scope>IDENTIFICATION</scope>
</reference>
<reference evidence="4" key="1">
    <citation type="submission" date="2015-09" db="EMBL/GenBank/DDBJ databases">
        <authorList>
            <person name="Sai Rama Sridatta P."/>
        </authorList>
    </citation>
    <scope>NUCLEOTIDE SEQUENCE [LARGE SCALE GENOMIC DNA]</scope>
</reference>
<keyword evidence="1" id="KW-1015">Disulfide bond</keyword>
<proteinExistence type="predicted"/>
<dbReference type="SMART" id="SM00034">
    <property type="entry name" value="CLECT"/>
    <property type="match status" value="1"/>
</dbReference>
<dbReference type="PANTHER" id="PTHR22803">
    <property type="entry name" value="MANNOSE, PHOSPHOLIPASE, LECTIN RECEPTOR RELATED"/>
    <property type="match status" value="1"/>
</dbReference>